<comment type="function">
    <text evidence="10">Acts as a component of the essential kinetochore-associated NDC80 complex, which is required for chromosome segregation and spindle checkpoint activity.</text>
</comment>
<evidence type="ECO:0000313" key="15">
    <source>
        <dbReference type="EMBL" id="CRZ09316.1"/>
    </source>
</evidence>
<feature type="coiled-coil region" evidence="11">
    <location>
        <begin position="354"/>
        <end position="381"/>
    </location>
</feature>
<feature type="coiled-coil region" evidence="11">
    <location>
        <begin position="243"/>
        <end position="301"/>
    </location>
</feature>
<feature type="domain" description="Kinetochore protein Ndc80 CH" evidence="13">
    <location>
        <begin position="62"/>
        <end position="197"/>
    </location>
</feature>
<keyword evidence="7 10" id="KW-0539">Nucleus</keyword>
<proteinExistence type="inferred from homology"/>
<dbReference type="GO" id="GO:0051315">
    <property type="term" value="P:attachment of mitotic spindle microtubules to kinetochore"/>
    <property type="evidence" value="ECO:0007669"/>
    <property type="project" value="UniProtKB-UniRule"/>
</dbReference>
<evidence type="ECO:0000256" key="11">
    <source>
        <dbReference type="SAM" id="Coils"/>
    </source>
</evidence>
<accession>A0A0H5R653</accession>
<dbReference type="EMBL" id="HACM01008874">
    <property type="protein sequence ID" value="CRZ09316.1"/>
    <property type="molecule type" value="Transcribed_RNA"/>
</dbReference>
<evidence type="ECO:0000259" key="14">
    <source>
        <dbReference type="Pfam" id="PF24487"/>
    </source>
</evidence>
<dbReference type="PANTHER" id="PTHR10643:SF2">
    <property type="entry name" value="KINETOCHORE PROTEIN NDC80 HOMOLOG"/>
    <property type="match status" value="1"/>
</dbReference>
<dbReference type="InterPro" id="IPR057091">
    <property type="entry name" value="NDC80_loop"/>
</dbReference>
<comment type="similarity">
    <text evidence="1 10">Belongs to the NDC80/HEC1 family.</text>
</comment>
<dbReference type="AlphaFoldDB" id="A0A0H5R653"/>
<keyword evidence="2 10" id="KW-0158">Chromosome</keyword>
<name>A0A0H5R653_9EUKA</name>
<feature type="domain" description="Kinetochore protein NDC80 loop region" evidence="14">
    <location>
        <begin position="365"/>
        <end position="593"/>
    </location>
</feature>
<keyword evidence="4 10" id="KW-0498">Mitosis</keyword>
<evidence type="ECO:0000259" key="13">
    <source>
        <dbReference type="Pfam" id="PF03801"/>
    </source>
</evidence>
<evidence type="ECO:0000256" key="2">
    <source>
        <dbReference type="ARBA" id="ARBA00022454"/>
    </source>
</evidence>
<keyword evidence="9 10" id="KW-0137">Centromere</keyword>
<evidence type="ECO:0000256" key="3">
    <source>
        <dbReference type="ARBA" id="ARBA00022618"/>
    </source>
</evidence>
<protein>
    <recommendedName>
        <fullName evidence="10">Kinetochore protein NDC80</fullName>
    </recommendedName>
</protein>
<evidence type="ECO:0000256" key="10">
    <source>
        <dbReference type="RuleBase" id="RU368072"/>
    </source>
</evidence>
<dbReference type="GO" id="GO:0051301">
    <property type="term" value="P:cell division"/>
    <property type="evidence" value="ECO:0007669"/>
    <property type="project" value="UniProtKB-UniRule"/>
</dbReference>
<keyword evidence="12" id="KW-0732">Signal</keyword>
<feature type="chain" id="PRO_5005223018" description="Kinetochore protein NDC80" evidence="12">
    <location>
        <begin position="20"/>
        <end position="605"/>
    </location>
</feature>
<dbReference type="Pfam" id="PF24487">
    <property type="entry name" value="NDC80_loop"/>
    <property type="match status" value="1"/>
</dbReference>
<sequence>VSVWNWITLILTSVSLKKGDLQMTVVPGRRQTLGVLNNNVPPRTQSLGGKRASLAPRLSISSSTRRLSMFSGRQSSIASDPRPIGSKTFQQDNIRALIKFLTLHGYDREISPKILFTPSRNDFVYIVTFLFRHIDPNFNFDQVAQNWGDDFPTFFEALGYPFKISKRSLLSVGSPHTWPALLAALVWLIELITTVESIESHQKSVESLGDAQGEKVFYGYLATAYTKFLEGSDNFSFMESSLADQFKEKNAAVQQEVSDSRRELEEVRQEILQLQAGRSALADAQDRRRDLAADAAKFERLVSELIEFKKNIARTRVSIEEQVSAGRANLSAAEAEACSLREQLGKQEMSAVDVARIQAEKQTLQQTLEKLQADCEQVKSRTWQTEMAISNAMDSLLCSAQQYNQTALRAGLLPLDSGKYAHGIDYALHLNTSGDTIDEMLSGADLKRTVKPALNKLKQSFRKTLRKQAVDKRRAQEALTQSADLRSEKTDELLTLQNRLAKLESSYREQRDLKNGELRDRVARIEDLELSIQSMSSSETTALAESEEMLQQTRNDLTRIMSVTSDEQICLRDLITQTMEELAQHKVHIAMTLASLDDLAISCLQ</sequence>
<dbReference type="Pfam" id="PF03801">
    <property type="entry name" value="Ndc80_HEC"/>
    <property type="match status" value="1"/>
</dbReference>
<dbReference type="Gene3D" id="1.10.418.30">
    <property type="entry name" value="Ncd80 complex, Ncd80 subunit"/>
    <property type="match status" value="1"/>
</dbReference>
<evidence type="ECO:0000256" key="6">
    <source>
        <dbReference type="ARBA" id="ARBA00023054"/>
    </source>
</evidence>
<evidence type="ECO:0000256" key="8">
    <source>
        <dbReference type="ARBA" id="ARBA00023306"/>
    </source>
</evidence>
<evidence type="ECO:0000256" key="5">
    <source>
        <dbReference type="ARBA" id="ARBA00022838"/>
    </source>
</evidence>
<evidence type="ECO:0000256" key="12">
    <source>
        <dbReference type="SAM" id="SignalP"/>
    </source>
</evidence>
<dbReference type="InterPro" id="IPR038273">
    <property type="entry name" value="Ndc80_sf"/>
</dbReference>
<feature type="coiled-coil region" evidence="11">
    <location>
        <begin position="486"/>
        <end position="513"/>
    </location>
</feature>
<evidence type="ECO:0000256" key="4">
    <source>
        <dbReference type="ARBA" id="ARBA00022776"/>
    </source>
</evidence>
<evidence type="ECO:0000256" key="7">
    <source>
        <dbReference type="ARBA" id="ARBA00023242"/>
    </source>
</evidence>
<feature type="non-terminal residue" evidence="15">
    <location>
        <position position="1"/>
    </location>
</feature>
<keyword evidence="6 11" id="KW-0175">Coiled coil</keyword>
<dbReference type="GO" id="GO:0005634">
    <property type="term" value="C:nucleus"/>
    <property type="evidence" value="ECO:0007669"/>
    <property type="project" value="UniProtKB-SubCell"/>
</dbReference>
<dbReference type="Gene3D" id="6.10.250.1950">
    <property type="match status" value="1"/>
</dbReference>
<dbReference type="GO" id="GO:0031262">
    <property type="term" value="C:Ndc80 complex"/>
    <property type="evidence" value="ECO:0007669"/>
    <property type="project" value="UniProtKB-UniRule"/>
</dbReference>
<reference evidence="15" key="1">
    <citation type="submission" date="2015-04" db="EMBL/GenBank/DDBJ databases">
        <title>The genome sequence of the plant pathogenic Rhizarian Plasmodiophora brassicae reveals insights in its biotrophic life cycle and the origin of chitin synthesis.</title>
        <authorList>
            <person name="Schwelm A."/>
            <person name="Fogelqvist J."/>
            <person name="Knaust A."/>
            <person name="Julke S."/>
            <person name="Lilja T."/>
            <person name="Dhandapani V."/>
            <person name="Bonilla-Rosso G."/>
            <person name="Karlsson M."/>
            <person name="Shevchenko A."/>
            <person name="Choi S.R."/>
            <person name="Kim H.G."/>
            <person name="Park J.Y."/>
            <person name="Lim Y.P."/>
            <person name="Ludwig-Muller J."/>
            <person name="Dixelius C."/>
        </authorList>
    </citation>
    <scope>NUCLEOTIDE SEQUENCE</scope>
    <source>
        <tissue evidence="15">Potato root galls</tissue>
    </source>
</reference>
<comment type="subunit">
    <text evidence="10">Component of the NDC80 complex.</text>
</comment>
<dbReference type="InterPro" id="IPR005550">
    <property type="entry name" value="Kinetochore_Ndc80"/>
</dbReference>
<evidence type="ECO:0000256" key="9">
    <source>
        <dbReference type="ARBA" id="ARBA00023328"/>
    </source>
</evidence>
<dbReference type="PANTHER" id="PTHR10643">
    <property type="entry name" value="KINETOCHORE PROTEIN NDC80"/>
    <property type="match status" value="1"/>
</dbReference>
<keyword evidence="8 10" id="KW-0131">Cell cycle</keyword>
<keyword evidence="5 10" id="KW-0995">Kinetochore</keyword>
<dbReference type="InterPro" id="IPR055260">
    <property type="entry name" value="Ndc80_CH"/>
</dbReference>
<organism evidence="15">
    <name type="scientific">Spongospora subterranea</name>
    <dbReference type="NCBI Taxonomy" id="70186"/>
    <lineage>
        <taxon>Eukaryota</taxon>
        <taxon>Sar</taxon>
        <taxon>Rhizaria</taxon>
        <taxon>Endomyxa</taxon>
        <taxon>Phytomyxea</taxon>
        <taxon>Plasmodiophorida</taxon>
        <taxon>Plasmodiophoridae</taxon>
        <taxon>Spongospora</taxon>
    </lineage>
</organism>
<evidence type="ECO:0000256" key="1">
    <source>
        <dbReference type="ARBA" id="ARBA00007050"/>
    </source>
</evidence>
<keyword evidence="3 10" id="KW-0132">Cell division</keyword>
<comment type="subcellular location">
    <subcellularLocation>
        <location evidence="10">Chromosome</location>
        <location evidence="10">Centromere</location>
        <location evidence="10">Kinetochore</location>
    </subcellularLocation>
    <subcellularLocation>
        <location evidence="10">Nucleus</location>
    </subcellularLocation>
</comment>
<feature type="signal peptide" evidence="12">
    <location>
        <begin position="1"/>
        <end position="19"/>
    </location>
</feature>